<protein>
    <submittedName>
        <fullName evidence="4">Surface antigen</fullName>
    </submittedName>
</protein>
<accession>A0A841C7X9</accession>
<sequence>MNKKQLITGLLLTGLFASTATLTTNANANTLSPKNYSNNQMLAPVSILRSNLRSYDLHLHSKPTDKEIKAAQEAAENLENNLLALKKAQAEIKAENVAESAHSAAINAQETIIDNAMNGVITQGYNFFQTRDYANDTYPYGSCTWGAKAVAPWVGNNWGNAGDWATSASSAGFKTGSTPMVGSVASWSGGHVAVVIGVQADGSIQVLESNYAGNSAIAIYRSYFNPTIVQGKVTYIYPPVDYNI</sequence>
<name>A0A841C7X9_9LACT</name>
<evidence type="ECO:0000313" key="4">
    <source>
        <dbReference type="EMBL" id="MBB5888595.1"/>
    </source>
</evidence>
<dbReference type="Gene3D" id="3.90.1720.10">
    <property type="entry name" value="endopeptidase domain like (from Nostoc punctiforme)"/>
    <property type="match status" value="1"/>
</dbReference>
<proteinExistence type="predicted"/>
<feature type="chain" id="PRO_5032783990" evidence="2">
    <location>
        <begin position="29"/>
        <end position="244"/>
    </location>
</feature>
<dbReference type="AlphaFoldDB" id="A0A841C7X9"/>
<dbReference type="EMBL" id="JACHHV010000032">
    <property type="protein sequence ID" value="MBB5888595.1"/>
    <property type="molecule type" value="Genomic_DNA"/>
</dbReference>
<feature type="coiled-coil region" evidence="1">
    <location>
        <begin position="68"/>
        <end position="95"/>
    </location>
</feature>
<dbReference type="InterPro" id="IPR007921">
    <property type="entry name" value="CHAP_dom"/>
</dbReference>
<evidence type="ECO:0000256" key="2">
    <source>
        <dbReference type="SAM" id="SignalP"/>
    </source>
</evidence>
<evidence type="ECO:0000313" key="5">
    <source>
        <dbReference type="Proteomes" id="UP000562464"/>
    </source>
</evidence>
<dbReference type="Pfam" id="PF05257">
    <property type="entry name" value="CHAP"/>
    <property type="match status" value="1"/>
</dbReference>
<dbReference type="PRINTS" id="PR01852">
    <property type="entry name" value="SIBAPROTEIN"/>
</dbReference>
<feature type="signal peptide" evidence="2">
    <location>
        <begin position="1"/>
        <end position="28"/>
    </location>
</feature>
<dbReference type="InterPro" id="IPR009148">
    <property type="entry name" value="PcsB-like"/>
</dbReference>
<dbReference type="InterPro" id="IPR038765">
    <property type="entry name" value="Papain-like_cys_pep_sf"/>
</dbReference>
<keyword evidence="1" id="KW-0175">Coiled coil</keyword>
<feature type="domain" description="Peptidase C51" evidence="3">
    <location>
        <begin position="118"/>
        <end position="237"/>
    </location>
</feature>
<dbReference type="Proteomes" id="UP000562464">
    <property type="component" value="Unassembled WGS sequence"/>
</dbReference>
<dbReference type="SUPFAM" id="SSF54001">
    <property type="entry name" value="Cysteine proteinases"/>
    <property type="match status" value="1"/>
</dbReference>
<keyword evidence="2" id="KW-0732">Signal</keyword>
<reference evidence="4 5" key="1">
    <citation type="submission" date="2020-08" db="EMBL/GenBank/DDBJ databases">
        <title>Genomic Encyclopedia of Type Strains, Phase IV (KMG-IV): sequencing the most valuable type-strain genomes for metagenomic binning, comparative biology and taxonomic classification.</title>
        <authorList>
            <person name="Goeker M."/>
        </authorList>
    </citation>
    <scope>NUCLEOTIDE SEQUENCE [LARGE SCALE GENOMIC DNA]</scope>
    <source>
        <strain evidence="4 5">DSM 14925</strain>
    </source>
</reference>
<dbReference type="RefSeq" id="WP_246415629.1">
    <property type="nucleotide sequence ID" value="NZ_JACHHV010000032.1"/>
</dbReference>
<evidence type="ECO:0000259" key="3">
    <source>
        <dbReference type="PROSITE" id="PS50911"/>
    </source>
</evidence>
<dbReference type="PROSITE" id="PS50911">
    <property type="entry name" value="CHAP"/>
    <property type="match status" value="1"/>
</dbReference>
<keyword evidence="5" id="KW-1185">Reference proteome</keyword>
<comment type="caution">
    <text evidence="4">The sequence shown here is derived from an EMBL/GenBank/DDBJ whole genome shotgun (WGS) entry which is preliminary data.</text>
</comment>
<organism evidence="4 5">
    <name type="scientific">Lactovum miscens</name>
    <dbReference type="NCBI Taxonomy" id="190387"/>
    <lineage>
        <taxon>Bacteria</taxon>
        <taxon>Bacillati</taxon>
        <taxon>Bacillota</taxon>
        <taxon>Bacilli</taxon>
        <taxon>Lactobacillales</taxon>
        <taxon>Streptococcaceae</taxon>
        <taxon>Lactovum</taxon>
    </lineage>
</organism>
<evidence type="ECO:0000256" key="1">
    <source>
        <dbReference type="SAM" id="Coils"/>
    </source>
</evidence>
<gene>
    <name evidence="4" type="ORF">HNQ37_001497</name>
</gene>